<accession>A0A7C1ZSU0</accession>
<organism evidence="2">
    <name type="scientific">Methylophaga aminisulfidivorans</name>
    <dbReference type="NCBI Taxonomy" id="230105"/>
    <lineage>
        <taxon>Bacteria</taxon>
        <taxon>Pseudomonadati</taxon>
        <taxon>Pseudomonadota</taxon>
        <taxon>Gammaproteobacteria</taxon>
        <taxon>Thiotrichales</taxon>
        <taxon>Piscirickettsiaceae</taxon>
        <taxon>Methylophaga</taxon>
    </lineage>
</organism>
<evidence type="ECO:0000313" key="2">
    <source>
        <dbReference type="EMBL" id="HEC74805.1"/>
    </source>
</evidence>
<evidence type="ECO:0000256" key="1">
    <source>
        <dbReference type="SAM" id="Coils"/>
    </source>
</evidence>
<feature type="non-terminal residue" evidence="2">
    <location>
        <position position="946"/>
    </location>
</feature>
<sequence>MGFDVLVNFFSNVRQLEDDLERAAQKQDKAQAKQVKGIRQIVDEERKARAELRREVEKFDKRSQQLADQKARIETLRKKASNKTETDSVRLKARAQLLGAKTARDANIAAVRGIERNIKARQLEIQTINQTAIAERRRQRDATAGFRQEQRQIRFRTRQATERRAQFAGLGFGLAATGLGPLQALAGPIISFAFGGPGAAALAAVGASIGVMVRAFGKLASLMKNAVSTAFDFSQQLKQSELAMGGIIAQTTRIFEGQREITDGAEKFVAATRLARGLQKDLLGLIIRTNITLEEANLALQTGIGFLARRGVELSRAQDIIIRLTGLAKNLGLEGGRAAQQVRSALSGTRSILLSLLQSAGLTRKALVTLTGPDLASALEKATDSLKLAIEASSTLLKVQLENVSDFMQVILGRAFEGAEKRLSSAISRSLNLLIDETNEITELGKKLEASFEAAFGALADVVEKVLAPENVETFVSLLTEGVNLVSTLTGLAVGAIGFDSLNEILETTVGFIREIRAFLVSKREGGSLAEILVSPASRERGRAAAVAARAGLSDKQIGEIVAEINKVLGDELFFPSSELLEQARKAGEILFLSLVAGGRVKLQLLQDELQVLLNRFRDAQLLTATTIASLDAGVGNVENVNAALAEELRLEELILKVNEKINDEAGIKLRTEAPEVVLDPALLARLRLIRERNEELEFEKQRLDAIIESNVGILRSEEEITKAIRLSFVTSVDRAKRSLDAAKLKADEARLGLKSVKEGDAAIKSQIVLETALARVLNAEIGLRRAISNAQQQITTQIANALRAEIQFGAAIRQNTAELERRTIQAFGIKGVIAQEIQFTTQLERQNKQLVKQTNDIQRQIDTLSALLDLAVARPDFQISTDVIKETIIKLREQSIEIERQNGLIKDIAKIRRSFLSTELDIENVSIRIAQLQAEILLTRAQAKA</sequence>
<gene>
    <name evidence="2" type="ORF">ENI26_10620</name>
</gene>
<dbReference type="AlphaFoldDB" id="A0A7C1ZSU0"/>
<keyword evidence="1" id="KW-0175">Coiled coil</keyword>
<protein>
    <submittedName>
        <fullName evidence="2">Uncharacterized protein</fullName>
    </submittedName>
</protein>
<feature type="coiled-coil region" evidence="1">
    <location>
        <begin position="6"/>
        <end position="86"/>
    </location>
</feature>
<name>A0A7C1ZSU0_9GAMM</name>
<dbReference type="Proteomes" id="UP000886384">
    <property type="component" value="Unassembled WGS sequence"/>
</dbReference>
<proteinExistence type="predicted"/>
<comment type="caution">
    <text evidence="2">The sequence shown here is derived from an EMBL/GenBank/DDBJ whole genome shotgun (WGS) entry which is preliminary data.</text>
</comment>
<reference evidence="2" key="1">
    <citation type="journal article" date="2020" name="mSystems">
        <title>Genome- and Community-Level Interaction Insights into Carbon Utilization and Element Cycling Functions of Hydrothermarchaeota in Hydrothermal Sediment.</title>
        <authorList>
            <person name="Zhou Z."/>
            <person name="Liu Y."/>
            <person name="Xu W."/>
            <person name="Pan J."/>
            <person name="Luo Z.H."/>
            <person name="Li M."/>
        </authorList>
    </citation>
    <scope>NUCLEOTIDE SEQUENCE [LARGE SCALE GENOMIC DNA]</scope>
    <source>
        <strain evidence="2">HyVt-380</strain>
    </source>
</reference>
<dbReference type="EMBL" id="DRHY01000233">
    <property type="protein sequence ID" value="HEC74805.1"/>
    <property type="molecule type" value="Genomic_DNA"/>
</dbReference>